<keyword evidence="3" id="KW-0808">Transferase</keyword>
<organism evidence="3">
    <name type="scientific">Tabanus bromius</name>
    <name type="common">Band-eyed brown horse fly</name>
    <dbReference type="NCBI Taxonomy" id="304241"/>
    <lineage>
        <taxon>Eukaryota</taxon>
        <taxon>Metazoa</taxon>
        <taxon>Ecdysozoa</taxon>
        <taxon>Arthropoda</taxon>
        <taxon>Hexapoda</taxon>
        <taxon>Insecta</taxon>
        <taxon>Pterygota</taxon>
        <taxon>Neoptera</taxon>
        <taxon>Endopterygota</taxon>
        <taxon>Diptera</taxon>
        <taxon>Brachycera</taxon>
        <taxon>Tabanomorpha</taxon>
        <taxon>Tabanoidea</taxon>
        <taxon>Tabanidae</taxon>
        <taxon>Tabanus</taxon>
    </lineage>
</organism>
<keyword evidence="1" id="KW-0812">Transmembrane</keyword>
<dbReference type="EMBL" id="GDAI01000068">
    <property type="protein sequence ID" value="JAI17535.1"/>
    <property type="molecule type" value="mRNA"/>
</dbReference>
<dbReference type="Pfam" id="PF07786">
    <property type="entry name" value="HGSNAT_cat"/>
    <property type="match status" value="1"/>
</dbReference>
<reference evidence="3" key="1">
    <citation type="journal article" date="2015" name="Insect Biochem. Mol. Biol.">
        <title>An insight into the sialome of the horse fly, Tabanus bromius.</title>
        <authorList>
            <person name="Ribeiro J.M."/>
            <person name="Kazimirova M."/>
            <person name="Takac P."/>
            <person name="Andersen J.F."/>
            <person name="Francischetti I.M."/>
        </authorList>
    </citation>
    <scope>NUCLEOTIDE SEQUENCE</scope>
</reference>
<evidence type="ECO:0000259" key="2">
    <source>
        <dbReference type="Pfam" id="PF07786"/>
    </source>
</evidence>
<feature type="transmembrane region" description="Helical" evidence="1">
    <location>
        <begin position="403"/>
        <end position="425"/>
    </location>
</feature>
<feature type="transmembrane region" description="Helical" evidence="1">
    <location>
        <begin position="535"/>
        <end position="556"/>
    </location>
</feature>
<accession>A0A0K8TUB7</accession>
<feature type="transmembrane region" description="Helical" evidence="1">
    <location>
        <begin position="211"/>
        <end position="231"/>
    </location>
</feature>
<feature type="domain" description="Heparan-alpha-glucosaminide N-acetyltransferase catalytic" evidence="2">
    <location>
        <begin position="177"/>
        <end position="296"/>
    </location>
</feature>
<evidence type="ECO:0000313" key="3">
    <source>
        <dbReference type="EMBL" id="JAI17535.1"/>
    </source>
</evidence>
<dbReference type="PANTHER" id="PTHR31061:SF24">
    <property type="entry name" value="LD22376P"/>
    <property type="match status" value="1"/>
</dbReference>
<dbReference type="PANTHER" id="PTHR31061">
    <property type="entry name" value="LD22376P"/>
    <property type="match status" value="1"/>
</dbReference>
<feature type="transmembrane region" description="Helical" evidence="1">
    <location>
        <begin position="252"/>
        <end position="270"/>
    </location>
</feature>
<feature type="transmembrane region" description="Helical" evidence="1">
    <location>
        <begin position="320"/>
        <end position="343"/>
    </location>
</feature>
<dbReference type="GO" id="GO:0016740">
    <property type="term" value="F:transferase activity"/>
    <property type="evidence" value="ECO:0007669"/>
    <property type="project" value="UniProtKB-KW"/>
</dbReference>
<evidence type="ECO:0000256" key="1">
    <source>
        <dbReference type="SAM" id="Phobius"/>
    </source>
</evidence>
<proteinExistence type="evidence at transcript level"/>
<feature type="transmembrane region" description="Helical" evidence="1">
    <location>
        <begin position="502"/>
        <end position="523"/>
    </location>
</feature>
<feature type="transmembrane region" description="Helical" evidence="1">
    <location>
        <begin position="282"/>
        <end position="300"/>
    </location>
</feature>
<sequence length="565" mass="64022">MGSWIEYTQSKWRDLDMEKLTRDEAYLKVISNVDSPMWLYSLSADCYLCPFTQVKKIGPHETKHVKINVATKNSFEVYDRDVGTYAFNNETAYCKDIRSSLGEFGVYNMTIYPDKVCSIVTDKTPVNTLLPIVLIALLVIALVAFANAFVFMREKYFRTRRDPNEESDETVAPTTRRLSSLDTVRGIAIVLMIFVNGGGGGYHWIEHAPWNGLHFADIVFPFFMWIMGVCIPISTKSQLNRNIAKKSILYNILVRSIKLFLIGVFLNSVSGPNLETLRIMGVLQRFGICYFLAASVHTIFSKHHDILPQALVKRSLYDIFVMIPQWIFAWTLVVVHLVITFGLPVPGCPKGYLGPGGKHEMGAYNACIGGATGYIDDAILGNHIYQHPTAKYIYDSKAFDPEGIFGCLLSTVHVIIGVQCGMTLTTFTQWTSRVLRWSIWGLVLGLVGGALCQFSKEDGLIPVNKNLWSLSFVFVTSSLAFFLLVVCYYLIDVKSHWSGAPLRHCGMNAIIMYIGHSALHKMLPWHWRIGLMNTHFILLLECTWNTILWVFIAIYLHHKKIFYTV</sequence>
<dbReference type="InterPro" id="IPR012429">
    <property type="entry name" value="HGSNAT_cat"/>
</dbReference>
<feature type="transmembrane region" description="Helical" evidence="1">
    <location>
        <begin position="437"/>
        <end position="456"/>
    </location>
</feature>
<protein>
    <submittedName>
        <fullName evidence="3">Putative heparan-alpha-glucosaminide n-acetyltransferase-like protein</fullName>
    </submittedName>
</protein>
<keyword evidence="1" id="KW-0472">Membrane</keyword>
<feature type="transmembrane region" description="Helical" evidence="1">
    <location>
        <begin position="129"/>
        <end position="151"/>
    </location>
</feature>
<name>A0A0K8TUB7_TABBR</name>
<feature type="transmembrane region" description="Helical" evidence="1">
    <location>
        <begin position="186"/>
        <end position="205"/>
    </location>
</feature>
<keyword evidence="1" id="KW-1133">Transmembrane helix</keyword>
<feature type="transmembrane region" description="Helical" evidence="1">
    <location>
        <begin position="468"/>
        <end position="490"/>
    </location>
</feature>
<dbReference type="AlphaFoldDB" id="A0A0K8TUB7"/>